<feature type="region of interest" description="Disordered" evidence="1">
    <location>
        <begin position="1"/>
        <end position="61"/>
    </location>
</feature>
<evidence type="ECO:0000313" key="3">
    <source>
        <dbReference type="Proteomes" id="UP000619260"/>
    </source>
</evidence>
<sequence length="61" mass="6207">MSSGGGLRNVTSTALPAPEEKSPAPEAKSPAQYPPFPDPGGPLNRAPTVILTPPRTAASVR</sequence>
<comment type="caution">
    <text evidence="2">The sequence shown here is derived from an EMBL/GenBank/DDBJ whole genome shotgun (WGS) entry which is preliminary data.</text>
</comment>
<dbReference type="Proteomes" id="UP000619260">
    <property type="component" value="Unassembled WGS sequence"/>
</dbReference>
<evidence type="ECO:0000313" key="2">
    <source>
        <dbReference type="EMBL" id="GIJ43901.1"/>
    </source>
</evidence>
<evidence type="ECO:0000256" key="1">
    <source>
        <dbReference type="SAM" id="MobiDB-lite"/>
    </source>
</evidence>
<reference evidence="2" key="1">
    <citation type="submission" date="2021-01" db="EMBL/GenBank/DDBJ databases">
        <title>Whole genome shotgun sequence of Virgisporangium aliadipatigenens NBRC 105644.</title>
        <authorList>
            <person name="Komaki H."/>
            <person name="Tamura T."/>
        </authorList>
    </citation>
    <scope>NUCLEOTIDE SEQUENCE</scope>
    <source>
        <strain evidence="2">NBRC 105644</strain>
    </source>
</reference>
<accession>A0A8J4DNK1</accession>
<organism evidence="2 3">
    <name type="scientific">Virgisporangium aliadipatigenens</name>
    <dbReference type="NCBI Taxonomy" id="741659"/>
    <lineage>
        <taxon>Bacteria</taxon>
        <taxon>Bacillati</taxon>
        <taxon>Actinomycetota</taxon>
        <taxon>Actinomycetes</taxon>
        <taxon>Micromonosporales</taxon>
        <taxon>Micromonosporaceae</taxon>
        <taxon>Virgisporangium</taxon>
    </lineage>
</organism>
<name>A0A8J4DNK1_9ACTN</name>
<dbReference type="AlphaFoldDB" id="A0A8J4DNK1"/>
<keyword evidence="3" id="KW-1185">Reference proteome</keyword>
<dbReference type="EMBL" id="BOPF01000002">
    <property type="protein sequence ID" value="GIJ43901.1"/>
    <property type="molecule type" value="Genomic_DNA"/>
</dbReference>
<gene>
    <name evidence="2" type="ORF">Val02_07870</name>
</gene>
<protein>
    <submittedName>
        <fullName evidence="2">Uncharacterized protein</fullName>
    </submittedName>
</protein>
<proteinExistence type="predicted"/>